<evidence type="ECO:0000256" key="1">
    <source>
        <dbReference type="ARBA" id="ARBA00006479"/>
    </source>
</evidence>
<dbReference type="SUPFAM" id="SSF53067">
    <property type="entry name" value="Actin-like ATPase domain"/>
    <property type="match status" value="2"/>
</dbReference>
<dbReference type="PANTHER" id="PTHR18964">
    <property type="entry name" value="ROK (REPRESSOR, ORF, KINASE) FAMILY"/>
    <property type="match status" value="1"/>
</dbReference>
<accession>A0A172T456</accession>
<dbReference type="InterPro" id="IPR036390">
    <property type="entry name" value="WH_DNA-bd_sf"/>
</dbReference>
<evidence type="ECO:0000313" key="3">
    <source>
        <dbReference type="EMBL" id="ANE41744.1"/>
    </source>
</evidence>
<dbReference type="PATRIC" id="fig|93466.3.peg.1501"/>
<dbReference type="EMBL" id="CP011393">
    <property type="protein sequence ID" value="ANE41744.1"/>
    <property type="molecule type" value="Genomic_DNA"/>
</dbReference>
<dbReference type="InterPro" id="IPR049874">
    <property type="entry name" value="ROK_cs"/>
</dbReference>
<reference evidence="3 4" key="1">
    <citation type="submission" date="2014-08" db="EMBL/GenBank/DDBJ databases">
        <title>Fervidobacterium pennivorans DYC genome.</title>
        <authorList>
            <person name="Wushke S."/>
        </authorList>
    </citation>
    <scope>NUCLEOTIDE SEQUENCE [LARGE SCALE GENOMIC DNA]</scope>
    <source>
        <strain evidence="3 4">DYC</strain>
    </source>
</reference>
<dbReference type="Gene3D" id="1.10.10.10">
    <property type="entry name" value="Winged helix-like DNA-binding domain superfamily/Winged helix DNA-binding domain"/>
    <property type="match status" value="1"/>
</dbReference>
<dbReference type="AlphaFoldDB" id="A0A172T456"/>
<feature type="domain" description="HTH marR-type" evidence="2">
    <location>
        <begin position="8"/>
        <end position="49"/>
    </location>
</feature>
<proteinExistence type="inferred from homology"/>
<sequence>MKENNYSLILRTLYHLQPIERVRLVQQTSLSSSTVTRCIAELIDAGFISEVGTSERTKLGRKPVKLKINPEAFNVLIVDIGAFKTNYALGFADGTLEKLESLNTPDSFEEILDKVNKLLTSYKKVEVVAFSIPGMVDVKSSTILFVPSKGWRDVKIEIEGKVVYADNEANLAMISEAFERQEIRTSKCSVFVTVREGFGTGVWINGSIFRGPSFTAGEFGHTTFDVHSKNLCHCGNTGCVETYVSLSSFFGENYSYFMSYLSEKNWRENPEILEYIDLLSRALSNIVNALNPEYLIIGGDLSGLDGEFYEILEEFTKRYSLEHAAKILKVMPSTFITDTYLYGALYAVIEEYLIPRMVRKITKK</sequence>
<dbReference type="InterPro" id="IPR000835">
    <property type="entry name" value="HTH_MarR-typ"/>
</dbReference>
<organism evidence="3 4">
    <name type="scientific">Fervidobacterium pennivorans</name>
    <dbReference type="NCBI Taxonomy" id="93466"/>
    <lineage>
        <taxon>Bacteria</taxon>
        <taxon>Thermotogati</taxon>
        <taxon>Thermotogota</taxon>
        <taxon>Thermotogae</taxon>
        <taxon>Thermotogales</taxon>
        <taxon>Fervidobacteriaceae</taxon>
        <taxon>Fervidobacterium</taxon>
    </lineage>
</organism>
<dbReference type="KEGG" id="fng:JM64_07085"/>
<dbReference type="PANTHER" id="PTHR18964:SF110">
    <property type="entry name" value="TRANSCRIPTIONAL REGULATOR, XYLR-RELATED"/>
    <property type="match status" value="1"/>
</dbReference>
<dbReference type="GO" id="GO:0003700">
    <property type="term" value="F:DNA-binding transcription factor activity"/>
    <property type="evidence" value="ECO:0007669"/>
    <property type="project" value="InterPro"/>
</dbReference>
<gene>
    <name evidence="3" type="ORF">JM64_07085</name>
</gene>
<dbReference type="SUPFAM" id="SSF46785">
    <property type="entry name" value="Winged helix' DNA-binding domain"/>
    <property type="match status" value="1"/>
</dbReference>
<dbReference type="InterPro" id="IPR043129">
    <property type="entry name" value="ATPase_NBD"/>
</dbReference>
<dbReference type="InterPro" id="IPR036388">
    <property type="entry name" value="WH-like_DNA-bd_sf"/>
</dbReference>
<name>A0A172T456_FERPE</name>
<evidence type="ECO:0000259" key="2">
    <source>
        <dbReference type="Pfam" id="PF01047"/>
    </source>
</evidence>
<dbReference type="Pfam" id="PF00480">
    <property type="entry name" value="ROK"/>
    <property type="match status" value="1"/>
</dbReference>
<dbReference type="OrthoDB" id="9796533at2"/>
<evidence type="ECO:0000313" key="4">
    <source>
        <dbReference type="Proteomes" id="UP000077096"/>
    </source>
</evidence>
<protein>
    <submittedName>
        <fullName evidence="3">ROK family transcriptional regulator</fullName>
    </submittedName>
</protein>
<comment type="similarity">
    <text evidence="1">Belongs to the ROK (NagC/XylR) family.</text>
</comment>
<dbReference type="Proteomes" id="UP000077096">
    <property type="component" value="Chromosome"/>
</dbReference>
<dbReference type="Pfam" id="PF01047">
    <property type="entry name" value="MarR"/>
    <property type="match status" value="1"/>
</dbReference>
<dbReference type="Gene3D" id="3.30.420.40">
    <property type="match status" value="2"/>
</dbReference>
<dbReference type="InterPro" id="IPR000600">
    <property type="entry name" value="ROK"/>
</dbReference>
<dbReference type="PROSITE" id="PS01125">
    <property type="entry name" value="ROK"/>
    <property type="match status" value="1"/>
</dbReference>